<feature type="domain" description="HTH lacI-type" evidence="4">
    <location>
        <begin position="16"/>
        <end position="67"/>
    </location>
</feature>
<keyword evidence="3" id="KW-0804">Transcription</keyword>
<dbReference type="PATRIC" id="fig|1330330.3.peg.1183"/>
<dbReference type="PANTHER" id="PTHR30146:SF154">
    <property type="entry name" value="TRANSCRIPTION REGULATOR, MEMBER OF GALR FAMILY"/>
    <property type="match status" value="1"/>
</dbReference>
<dbReference type="InterPro" id="IPR000843">
    <property type="entry name" value="HTH_LacI"/>
</dbReference>
<dbReference type="GO" id="GO:0003700">
    <property type="term" value="F:DNA-binding transcription factor activity"/>
    <property type="evidence" value="ECO:0007669"/>
    <property type="project" value="TreeGrafter"/>
</dbReference>
<dbReference type="GO" id="GO:0000976">
    <property type="term" value="F:transcription cis-regulatory region binding"/>
    <property type="evidence" value="ECO:0007669"/>
    <property type="project" value="TreeGrafter"/>
</dbReference>
<evidence type="ECO:0000256" key="3">
    <source>
        <dbReference type="ARBA" id="ARBA00023163"/>
    </source>
</evidence>
<dbReference type="Gene3D" id="3.40.50.2300">
    <property type="match status" value="2"/>
</dbReference>
<dbReference type="Pfam" id="PF00356">
    <property type="entry name" value="LacI"/>
    <property type="match status" value="1"/>
</dbReference>
<organism evidence="5 6">
    <name type="scientific">Kosmotoga pacifica</name>
    <dbReference type="NCBI Taxonomy" id="1330330"/>
    <lineage>
        <taxon>Bacteria</taxon>
        <taxon>Thermotogati</taxon>
        <taxon>Thermotogota</taxon>
        <taxon>Thermotogae</taxon>
        <taxon>Kosmotogales</taxon>
        <taxon>Kosmotogaceae</taxon>
        <taxon>Kosmotoga</taxon>
    </lineage>
</organism>
<keyword evidence="2" id="KW-0238">DNA-binding</keyword>
<proteinExistence type="predicted"/>
<evidence type="ECO:0000256" key="2">
    <source>
        <dbReference type="ARBA" id="ARBA00023125"/>
    </source>
</evidence>
<dbReference type="CDD" id="cd01392">
    <property type="entry name" value="HTH_LacI"/>
    <property type="match status" value="1"/>
</dbReference>
<accession>A0A0G2Z734</accession>
<dbReference type="Proteomes" id="UP000035159">
    <property type="component" value="Chromosome"/>
</dbReference>
<dbReference type="KEGG" id="kpf:IX53_05840"/>
<dbReference type="SUPFAM" id="SSF53822">
    <property type="entry name" value="Periplasmic binding protein-like I"/>
    <property type="match status" value="1"/>
</dbReference>
<evidence type="ECO:0000313" key="5">
    <source>
        <dbReference type="EMBL" id="AKI97415.1"/>
    </source>
</evidence>
<dbReference type="InterPro" id="IPR046335">
    <property type="entry name" value="LacI/GalR-like_sensor"/>
</dbReference>
<keyword evidence="6" id="KW-1185">Reference proteome</keyword>
<dbReference type="InterPro" id="IPR028082">
    <property type="entry name" value="Peripla_BP_I"/>
</dbReference>
<keyword evidence="1" id="KW-0805">Transcription regulation</keyword>
<dbReference type="CDD" id="cd06267">
    <property type="entry name" value="PBP1_LacI_sugar_binding-like"/>
    <property type="match status" value="1"/>
</dbReference>
<sequence length="340" mass="38901">MVILTEEGYGLKIRTKDVARIANVSTATVSRVINGSPNVSEKTRQRVLMAIESLNYKPDVFAKNLAKKRFYEIGIGCPDEVFKGIESSEYQFYVKVFEGIQDYFSRKKCNYSIFPFSMMNERDGIEAKDGFLLVGGGISEEIIEKFQKIGKPFVLVDQFISGYDVDCVISNGFDGEYKLIKAFLEKGYRRIAYIHNTAKHFSYEQRMIGYRRAMNEKGLLPIVYDFEEGQDLKLLLKRILNDNKDAELIAVFEDRYAIETIEYLRELGKKVPEDLGVLGFDNIMSSISCQPPLTTVHVPKEEMGSLAAKRLFDLLNKEDISPVQISLFTKVLIRESTQFR</sequence>
<dbReference type="AlphaFoldDB" id="A0A0G2Z734"/>
<dbReference type="SMART" id="SM00354">
    <property type="entry name" value="HTH_LACI"/>
    <property type="match status" value="1"/>
</dbReference>
<reference evidence="5 6" key="1">
    <citation type="submission" date="2015-04" db="EMBL/GenBank/DDBJ databases">
        <title>Complete Genome Sequence of Kosmotoga pacifica SLHLJ1.</title>
        <authorList>
            <person name="Jiang L.J."/>
            <person name="Shao Z.Z."/>
            <person name="Jebbar M."/>
        </authorList>
    </citation>
    <scope>NUCLEOTIDE SEQUENCE [LARGE SCALE GENOMIC DNA]</scope>
    <source>
        <strain evidence="5 6">SLHLJ1</strain>
    </source>
</reference>
<dbReference type="STRING" id="1330330.IX53_05840"/>
<evidence type="ECO:0000259" key="4">
    <source>
        <dbReference type="PROSITE" id="PS50932"/>
    </source>
</evidence>
<evidence type="ECO:0000256" key="1">
    <source>
        <dbReference type="ARBA" id="ARBA00023015"/>
    </source>
</evidence>
<protein>
    <recommendedName>
        <fullName evidence="4">HTH lacI-type domain-containing protein</fullName>
    </recommendedName>
</protein>
<name>A0A0G2Z734_9BACT</name>
<evidence type="ECO:0000313" key="6">
    <source>
        <dbReference type="Proteomes" id="UP000035159"/>
    </source>
</evidence>
<dbReference type="SUPFAM" id="SSF47413">
    <property type="entry name" value="lambda repressor-like DNA-binding domains"/>
    <property type="match status" value="1"/>
</dbReference>
<dbReference type="EMBL" id="CP011232">
    <property type="protein sequence ID" value="AKI97415.1"/>
    <property type="molecule type" value="Genomic_DNA"/>
</dbReference>
<dbReference type="PANTHER" id="PTHR30146">
    <property type="entry name" value="LACI-RELATED TRANSCRIPTIONAL REPRESSOR"/>
    <property type="match status" value="1"/>
</dbReference>
<dbReference type="Pfam" id="PF13377">
    <property type="entry name" value="Peripla_BP_3"/>
    <property type="match status" value="1"/>
</dbReference>
<dbReference type="InterPro" id="IPR010982">
    <property type="entry name" value="Lambda_DNA-bd_dom_sf"/>
</dbReference>
<dbReference type="OrthoDB" id="47944at2"/>
<gene>
    <name evidence="5" type="ORF">IX53_05840</name>
</gene>
<dbReference type="PROSITE" id="PS50932">
    <property type="entry name" value="HTH_LACI_2"/>
    <property type="match status" value="1"/>
</dbReference>
<dbReference type="Gene3D" id="1.10.260.40">
    <property type="entry name" value="lambda repressor-like DNA-binding domains"/>
    <property type="match status" value="1"/>
</dbReference>